<evidence type="ECO:0000313" key="6">
    <source>
        <dbReference type="EMBL" id="TVU80874.1"/>
    </source>
</evidence>
<evidence type="ECO:0000259" key="5">
    <source>
        <dbReference type="PROSITE" id="PS50110"/>
    </source>
</evidence>
<dbReference type="Pfam" id="PF00072">
    <property type="entry name" value="Response_reg"/>
    <property type="match status" value="1"/>
</dbReference>
<dbReference type="InterPro" id="IPR058245">
    <property type="entry name" value="NreC/VraR/RcsB-like_REC"/>
</dbReference>
<sequence length="220" mass="24663">MWTLIVDDDPLVLSLLREYFAATEDIRVAEEARDGIEALSLLDKIYVDIVLADINMPKMDGLTLLHEVQNRPNPPLFIATTDLDTDDAMLDVLARGGAGYIIKSAQPQAIIHAIRDAVAGGTTVSPPALKRLVRYLFNNPKTPYPLHKKEQCASPLPLTNREKEILHHLCEGKSNAEIAESMNYSESAIKKQLSRIMSQFNVETRLRLVVKVFRSVYTDH</sequence>
<dbReference type="CDD" id="cd06170">
    <property type="entry name" value="LuxR_C_like"/>
    <property type="match status" value="1"/>
</dbReference>
<accession>A0A558IHI1</accession>
<dbReference type="AlphaFoldDB" id="A0A558IHI1"/>
<dbReference type="SUPFAM" id="SSF52172">
    <property type="entry name" value="CheY-like"/>
    <property type="match status" value="1"/>
</dbReference>
<dbReference type="GO" id="GO:0006355">
    <property type="term" value="P:regulation of DNA-templated transcription"/>
    <property type="evidence" value="ECO:0007669"/>
    <property type="project" value="InterPro"/>
</dbReference>
<feature type="modified residue" description="4-aspartylphosphate" evidence="3">
    <location>
        <position position="53"/>
    </location>
</feature>
<dbReference type="GO" id="GO:0000160">
    <property type="term" value="P:phosphorelay signal transduction system"/>
    <property type="evidence" value="ECO:0007669"/>
    <property type="project" value="InterPro"/>
</dbReference>
<evidence type="ECO:0000313" key="7">
    <source>
        <dbReference type="Proteomes" id="UP000320648"/>
    </source>
</evidence>
<dbReference type="InterPro" id="IPR039420">
    <property type="entry name" value="WalR-like"/>
</dbReference>
<dbReference type="InterPro" id="IPR001789">
    <property type="entry name" value="Sig_transdc_resp-reg_receiver"/>
</dbReference>
<dbReference type="InterPro" id="IPR011006">
    <property type="entry name" value="CheY-like_superfamily"/>
</dbReference>
<proteinExistence type="predicted"/>
<gene>
    <name evidence="6" type="ORF">FQN05_12555</name>
</gene>
<dbReference type="CDD" id="cd17535">
    <property type="entry name" value="REC_NarL-like"/>
    <property type="match status" value="1"/>
</dbReference>
<keyword evidence="1 3" id="KW-0597">Phosphoprotein</keyword>
<organism evidence="6 7">
    <name type="scientific">Corynebacterium aurimucosum</name>
    <dbReference type="NCBI Taxonomy" id="169292"/>
    <lineage>
        <taxon>Bacteria</taxon>
        <taxon>Bacillati</taxon>
        <taxon>Actinomycetota</taxon>
        <taxon>Actinomycetes</taxon>
        <taxon>Mycobacteriales</taxon>
        <taxon>Corynebacteriaceae</taxon>
        <taxon>Corynebacterium</taxon>
    </lineage>
</organism>
<dbReference type="PROSITE" id="PS50043">
    <property type="entry name" value="HTH_LUXR_2"/>
    <property type="match status" value="1"/>
</dbReference>
<keyword evidence="2" id="KW-0238">DNA-binding</keyword>
<dbReference type="PANTHER" id="PTHR43214:SF43">
    <property type="entry name" value="TWO-COMPONENT RESPONSE REGULATOR"/>
    <property type="match status" value="1"/>
</dbReference>
<dbReference type="SUPFAM" id="SSF46894">
    <property type="entry name" value="C-terminal effector domain of the bipartite response regulators"/>
    <property type="match status" value="1"/>
</dbReference>
<dbReference type="SMART" id="SM00448">
    <property type="entry name" value="REC"/>
    <property type="match status" value="1"/>
</dbReference>
<feature type="domain" description="Response regulatory" evidence="5">
    <location>
        <begin position="2"/>
        <end position="118"/>
    </location>
</feature>
<dbReference type="PROSITE" id="PS50110">
    <property type="entry name" value="RESPONSE_REGULATORY"/>
    <property type="match status" value="1"/>
</dbReference>
<dbReference type="SMART" id="SM00421">
    <property type="entry name" value="HTH_LUXR"/>
    <property type="match status" value="1"/>
</dbReference>
<protein>
    <submittedName>
        <fullName evidence="6">Response regulator transcription factor</fullName>
    </submittedName>
</protein>
<evidence type="ECO:0000256" key="3">
    <source>
        <dbReference type="PROSITE-ProRule" id="PRU00169"/>
    </source>
</evidence>
<evidence type="ECO:0000256" key="2">
    <source>
        <dbReference type="ARBA" id="ARBA00023125"/>
    </source>
</evidence>
<name>A0A558IHI1_9CORY</name>
<dbReference type="Proteomes" id="UP000320648">
    <property type="component" value="Unassembled WGS sequence"/>
</dbReference>
<reference evidence="6 7" key="1">
    <citation type="submission" date="2019-07" db="EMBL/GenBank/DDBJ databases">
        <title>Draft genome of C. aurimucosum strain 15-4290.</title>
        <authorList>
            <person name="Pacheco L.G.C."/>
            <person name="Aguiar E.R.G.R."/>
            <person name="Navas J."/>
            <person name="Santos C.S."/>
            <person name="Rocha D.J.P.G."/>
        </authorList>
    </citation>
    <scope>NUCLEOTIDE SEQUENCE [LARGE SCALE GENOMIC DNA]</scope>
    <source>
        <strain evidence="6 7">15-4290</strain>
    </source>
</reference>
<dbReference type="PRINTS" id="PR00038">
    <property type="entry name" value="HTHLUXR"/>
</dbReference>
<feature type="domain" description="HTH luxR-type" evidence="4">
    <location>
        <begin position="151"/>
        <end position="216"/>
    </location>
</feature>
<dbReference type="GO" id="GO:0003677">
    <property type="term" value="F:DNA binding"/>
    <property type="evidence" value="ECO:0007669"/>
    <property type="project" value="UniProtKB-KW"/>
</dbReference>
<comment type="caution">
    <text evidence="6">The sequence shown here is derived from an EMBL/GenBank/DDBJ whole genome shotgun (WGS) entry which is preliminary data.</text>
</comment>
<dbReference type="Pfam" id="PF00196">
    <property type="entry name" value="GerE"/>
    <property type="match status" value="1"/>
</dbReference>
<dbReference type="PANTHER" id="PTHR43214">
    <property type="entry name" value="TWO-COMPONENT RESPONSE REGULATOR"/>
    <property type="match status" value="1"/>
</dbReference>
<dbReference type="Gene3D" id="3.40.50.2300">
    <property type="match status" value="1"/>
</dbReference>
<dbReference type="InterPro" id="IPR000792">
    <property type="entry name" value="Tscrpt_reg_LuxR_C"/>
</dbReference>
<dbReference type="InterPro" id="IPR016032">
    <property type="entry name" value="Sig_transdc_resp-reg_C-effctor"/>
</dbReference>
<dbReference type="EMBL" id="VMTX01000024">
    <property type="protein sequence ID" value="TVU80874.1"/>
    <property type="molecule type" value="Genomic_DNA"/>
</dbReference>
<evidence type="ECO:0000259" key="4">
    <source>
        <dbReference type="PROSITE" id="PS50043"/>
    </source>
</evidence>
<evidence type="ECO:0000256" key="1">
    <source>
        <dbReference type="ARBA" id="ARBA00022553"/>
    </source>
</evidence>